<dbReference type="Gene3D" id="1.10.8.60">
    <property type="match status" value="1"/>
</dbReference>
<keyword evidence="1" id="KW-0067">ATP-binding</keyword>
<name>A0A2A6RI89_9CHLR</name>
<organism evidence="3 4">
    <name type="scientific">Candidatus Viridilinea mediisalina</name>
    <dbReference type="NCBI Taxonomy" id="2024553"/>
    <lineage>
        <taxon>Bacteria</taxon>
        <taxon>Bacillati</taxon>
        <taxon>Chloroflexota</taxon>
        <taxon>Chloroflexia</taxon>
        <taxon>Chloroflexales</taxon>
        <taxon>Chloroflexineae</taxon>
        <taxon>Oscillochloridaceae</taxon>
        <taxon>Candidatus Viridilinea</taxon>
    </lineage>
</organism>
<dbReference type="InterPro" id="IPR027417">
    <property type="entry name" value="P-loop_NTPase"/>
</dbReference>
<protein>
    <recommendedName>
        <fullName evidence="2">AAA+ ATPase domain-containing protein</fullName>
    </recommendedName>
</protein>
<dbReference type="InterPro" id="IPR003593">
    <property type="entry name" value="AAA+_ATPase"/>
</dbReference>
<dbReference type="GO" id="GO:0016887">
    <property type="term" value="F:ATP hydrolysis activity"/>
    <property type="evidence" value="ECO:0007669"/>
    <property type="project" value="InterPro"/>
</dbReference>
<dbReference type="InterPro" id="IPR050168">
    <property type="entry name" value="AAA_ATPase_domain"/>
</dbReference>
<dbReference type="OrthoDB" id="9806903at2"/>
<accession>A0A2A6RI89</accession>
<sequence length="509" mass="56277">MAWAYAEAIMKIGRYLSNDLSVLVICDKVLAEHIYRHAVRQSNKAPLLEHEIFGLEGGERGLAQREMSGLNMRIMGIGRHLAGIKANQVLVLRHLDTLAGSGGDGPLSPEARMLTEVLYRSQEFTPTLLGFIDPSLGLPKVLMDRFAIRIELAGLGRDVIPSLVTQPEFQRFAHFDGETLFKNVSGFNAIQLRNAMRYLSANSQPNTPTDSLMNLIREFKRGNGEDVEIPDMSFNDIGGYEAVKAELFEAIELITGKPPAFRLDGSPLAPVDEQVQLLESEAERDRRRKLAPRGFIFHGPPGTGKTLFAKAIANAMNATIQMVSGPEVMDMWVGKSESNLRRIFAVARRNAPAVIFFDEFDSIAAQRAGLMEGGNRASNAVVAQLLTELDGFRADQDILVIGTTNRLDIIDEALLRPSRFQPIEIPLPDHSARRKIAAIHARAFATPNVDAALLDMIAAATEQFNGDEVRAIFQAIARMARRGEPISVATYSAQVEQLRQRREQRLKQG</sequence>
<gene>
    <name evidence="3" type="ORF">CJ255_12920</name>
</gene>
<evidence type="ECO:0000256" key="1">
    <source>
        <dbReference type="RuleBase" id="RU003651"/>
    </source>
</evidence>
<dbReference type="SUPFAM" id="SSF52540">
    <property type="entry name" value="P-loop containing nucleoside triphosphate hydrolases"/>
    <property type="match status" value="1"/>
</dbReference>
<reference evidence="4" key="1">
    <citation type="submission" date="2017-08" db="EMBL/GenBank/DDBJ databases">
        <authorList>
            <person name="Grouzdev D.S."/>
            <person name="Gaisin V.A."/>
            <person name="Rysina M.S."/>
            <person name="Gorlenko V.M."/>
        </authorList>
    </citation>
    <scope>NUCLEOTIDE SEQUENCE [LARGE SCALE GENOMIC DNA]</scope>
    <source>
        <strain evidence="4">Kir15-3F</strain>
    </source>
</reference>
<evidence type="ECO:0000313" key="3">
    <source>
        <dbReference type="EMBL" id="PDW02661.1"/>
    </source>
</evidence>
<feature type="domain" description="AAA+ ATPase" evidence="2">
    <location>
        <begin position="291"/>
        <end position="429"/>
    </location>
</feature>
<keyword evidence="1" id="KW-0547">Nucleotide-binding</keyword>
<dbReference type="PROSITE" id="PS00674">
    <property type="entry name" value="AAA"/>
    <property type="match status" value="1"/>
</dbReference>
<comment type="similarity">
    <text evidence="1">Belongs to the AAA ATPase family.</text>
</comment>
<proteinExistence type="inferred from homology"/>
<keyword evidence="4" id="KW-1185">Reference proteome</keyword>
<dbReference type="InterPro" id="IPR003959">
    <property type="entry name" value="ATPase_AAA_core"/>
</dbReference>
<dbReference type="PANTHER" id="PTHR23077">
    <property type="entry name" value="AAA-FAMILY ATPASE"/>
    <property type="match status" value="1"/>
</dbReference>
<evidence type="ECO:0000313" key="4">
    <source>
        <dbReference type="Proteomes" id="UP000220527"/>
    </source>
</evidence>
<evidence type="ECO:0000259" key="2">
    <source>
        <dbReference type="SMART" id="SM00382"/>
    </source>
</evidence>
<dbReference type="GO" id="GO:0005524">
    <property type="term" value="F:ATP binding"/>
    <property type="evidence" value="ECO:0007669"/>
    <property type="project" value="UniProtKB-KW"/>
</dbReference>
<dbReference type="EMBL" id="NQWI01000057">
    <property type="protein sequence ID" value="PDW02661.1"/>
    <property type="molecule type" value="Genomic_DNA"/>
</dbReference>
<dbReference type="Gene3D" id="3.40.50.300">
    <property type="entry name" value="P-loop containing nucleotide triphosphate hydrolases"/>
    <property type="match status" value="1"/>
</dbReference>
<dbReference type="InterPro" id="IPR003960">
    <property type="entry name" value="ATPase_AAA_CS"/>
</dbReference>
<comment type="caution">
    <text evidence="3">The sequence shown here is derived from an EMBL/GenBank/DDBJ whole genome shotgun (WGS) entry which is preliminary data.</text>
</comment>
<dbReference type="SMART" id="SM00382">
    <property type="entry name" value="AAA"/>
    <property type="match status" value="1"/>
</dbReference>
<dbReference type="Pfam" id="PF00004">
    <property type="entry name" value="AAA"/>
    <property type="match status" value="1"/>
</dbReference>
<dbReference type="AlphaFoldDB" id="A0A2A6RI89"/>
<dbReference type="Proteomes" id="UP000220527">
    <property type="component" value="Unassembled WGS sequence"/>
</dbReference>